<feature type="transmembrane region" description="Helical" evidence="8">
    <location>
        <begin position="129"/>
        <end position="152"/>
    </location>
</feature>
<comment type="caution">
    <text evidence="9">The sequence shown here is derived from an EMBL/GenBank/DDBJ whole genome shotgun (WGS) entry which is preliminary data.</text>
</comment>
<evidence type="ECO:0000313" key="9">
    <source>
        <dbReference type="EMBL" id="MBC8628346.1"/>
    </source>
</evidence>
<keyword evidence="5" id="KW-0133">Cell shape</keyword>
<dbReference type="NCBIfam" id="TIGR03426">
    <property type="entry name" value="shape_MreD"/>
    <property type="match status" value="1"/>
</dbReference>
<dbReference type="Proteomes" id="UP000661649">
    <property type="component" value="Unassembled WGS sequence"/>
</dbReference>
<sequence>MRIRRKIVLFLLLLVCFIVQGTFLKVIAIGSISPNLILIFVVSFGFMRGKRTGIWTGFVCGLCCDLLGDGILGYYALIYLLIGFGAGCCCKLFYDDELRVPVLIVAVCDLVYGGMVYVLGFLLHGRIQFFYYFSRMMIPEMIYTVLLTAILYKVFLKINKKLTELEMKERDSIWLRK</sequence>
<evidence type="ECO:0000256" key="8">
    <source>
        <dbReference type="SAM" id="Phobius"/>
    </source>
</evidence>
<dbReference type="InterPro" id="IPR017225">
    <property type="entry name" value="Cell_shape_determin_MreD_prd"/>
</dbReference>
<evidence type="ECO:0000313" key="10">
    <source>
        <dbReference type="Proteomes" id="UP000661649"/>
    </source>
</evidence>
<keyword evidence="3" id="KW-1003">Cell membrane</keyword>
<dbReference type="InterPro" id="IPR007227">
    <property type="entry name" value="Cell_shape_determining_MreD"/>
</dbReference>
<evidence type="ECO:0000256" key="6">
    <source>
        <dbReference type="ARBA" id="ARBA00022989"/>
    </source>
</evidence>
<comment type="subcellular location">
    <subcellularLocation>
        <location evidence="1">Cell membrane</location>
        <topology evidence="1">Multi-pass membrane protein</topology>
    </subcellularLocation>
</comment>
<gene>
    <name evidence="9" type="primary">mreD</name>
    <name evidence="9" type="ORF">H8712_06900</name>
</gene>
<evidence type="ECO:0000256" key="3">
    <source>
        <dbReference type="ARBA" id="ARBA00022475"/>
    </source>
</evidence>
<proteinExistence type="inferred from homology"/>
<dbReference type="PIRSF" id="PIRSF037497">
    <property type="entry name" value="MreD_Clostridium/Treponema_prd"/>
    <property type="match status" value="1"/>
</dbReference>
<feature type="transmembrane region" description="Helical" evidence="8">
    <location>
        <begin position="74"/>
        <end position="94"/>
    </location>
</feature>
<dbReference type="Pfam" id="PF04093">
    <property type="entry name" value="MreD"/>
    <property type="match status" value="1"/>
</dbReference>
<reference evidence="9 10" key="1">
    <citation type="submission" date="2020-08" db="EMBL/GenBank/DDBJ databases">
        <title>Genome public.</title>
        <authorList>
            <person name="Liu C."/>
            <person name="Sun Q."/>
        </authorList>
    </citation>
    <scope>NUCLEOTIDE SEQUENCE [LARGE SCALE GENOMIC DNA]</scope>
    <source>
        <strain evidence="9 10">3_YM_SP_D4_24.mj</strain>
    </source>
</reference>
<evidence type="ECO:0000256" key="1">
    <source>
        <dbReference type="ARBA" id="ARBA00004651"/>
    </source>
</evidence>
<organism evidence="9 10">
    <name type="scientific">Blautia stercoris</name>
    <dbReference type="NCBI Taxonomy" id="871664"/>
    <lineage>
        <taxon>Bacteria</taxon>
        <taxon>Bacillati</taxon>
        <taxon>Bacillota</taxon>
        <taxon>Clostridia</taxon>
        <taxon>Lachnospirales</taxon>
        <taxon>Lachnospiraceae</taxon>
        <taxon>Blautia</taxon>
    </lineage>
</organism>
<keyword evidence="4 8" id="KW-0812">Transmembrane</keyword>
<feature type="transmembrane region" description="Helical" evidence="8">
    <location>
        <begin position="101"/>
        <end position="123"/>
    </location>
</feature>
<accession>A0ABR7PAA6</accession>
<dbReference type="EMBL" id="JACRTP010000002">
    <property type="protein sequence ID" value="MBC8628346.1"/>
    <property type="molecule type" value="Genomic_DNA"/>
</dbReference>
<evidence type="ECO:0000256" key="5">
    <source>
        <dbReference type="ARBA" id="ARBA00022960"/>
    </source>
</evidence>
<protein>
    <submittedName>
        <fullName evidence="9">Rod shape-determining protein MreD</fullName>
    </submittedName>
</protein>
<keyword evidence="7 8" id="KW-0472">Membrane</keyword>
<evidence type="ECO:0000256" key="4">
    <source>
        <dbReference type="ARBA" id="ARBA00022692"/>
    </source>
</evidence>
<keyword evidence="10" id="KW-1185">Reference proteome</keyword>
<dbReference type="RefSeq" id="WP_117455659.1">
    <property type="nucleotide sequence ID" value="NZ_JACRTP010000002.1"/>
</dbReference>
<dbReference type="Gene3D" id="1.10.1760.20">
    <property type="match status" value="1"/>
</dbReference>
<comment type="similarity">
    <text evidence="2">Belongs to the MreD family.</text>
</comment>
<evidence type="ECO:0000256" key="2">
    <source>
        <dbReference type="ARBA" id="ARBA00007776"/>
    </source>
</evidence>
<name>A0ABR7PAA6_9FIRM</name>
<keyword evidence="6 8" id="KW-1133">Transmembrane helix</keyword>
<evidence type="ECO:0000256" key="7">
    <source>
        <dbReference type="ARBA" id="ARBA00023136"/>
    </source>
</evidence>